<evidence type="ECO:0000313" key="3">
    <source>
        <dbReference type="EMBL" id="SFO59586.1"/>
    </source>
</evidence>
<proteinExistence type="predicted"/>
<evidence type="ECO:0000259" key="1">
    <source>
        <dbReference type="Pfam" id="PF18082"/>
    </source>
</evidence>
<feature type="domain" description="N-acyltransferase N-terminal" evidence="1">
    <location>
        <begin position="7"/>
        <end position="135"/>
    </location>
</feature>
<dbReference type="OrthoDB" id="2139859at2"/>
<dbReference type="Gene3D" id="3.40.630.120">
    <property type="match status" value="1"/>
</dbReference>
<evidence type="ECO:0008006" key="5">
    <source>
        <dbReference type="Google" id="ProtNLM"/>
    </source>
</evidence>
<dbReference type="Proteomes" id="UP000198806">
    <property type="component" value="Unassembled WGS sequence"/>
</dbReference>
<dbReference type="InterPro" id="IPR041273">
    <property type="entry name" value="NAT_N"/>
</dbReference>
<accession>A0A1I5IH53</accession>
<dbReference type="STRING" id="1527.SAMN04489757_14426"/>
<organism evidence="3 4">
    <name type="scientific">Anaerocolumna aminovalerica</name>
    <dbReference type="NCBI Taxonomy" id="1527"/>
    <lineage>
        <taxon>Bacteria</taxon>
        <taxon>Bacillati</taxon>
        <taxon>Bacillota</taxon>
        <taxon>Clostridia</taxon>
        <taxon>Lachnospirales</taxon>
        <taxon>Lachnospiraceae</taxon>
        <taxon>Anaerocolumna</taxon>
    </lineage>
</organism>
<feature type="domain" description="GNAT-like C-terminal" evidence="2">
    <location>
        <begin position="138"/>
        <end position="290"/>
    </location>
</feature>
<dbReference type="RefSeq" id="WP_091688474.1">
    <property type="nucleotide sequence ID" value="NZ_BAABFM010000019.1"/>
</dbReference>
<protein>
    <recommendedName>
        <fullName evidence="5">GNAT-like C-terminal domain-containing protein</fullName>
    </recommendedName>
</protein>
<sequence length="292" mass="34091">MSDELFLTELMSKIHFPQEAQEIFLALYQRILHNPEYDNSMKSAVQLFIHTSSEKAFAEIDKLSVELKEHSYTMSMLLLLLCAKPLMEKYSEKGLPEDIYWDSIKDLGYKLKECHHVYGIWGTFVRDWFPGYYQMSRFALGRMQYECASFSFDTVTINGITIKSGDKVLMIHIPSSGSFTKEERLESYHKAKEFYSKEFDNQPIPVVCDSWLLYPAYKEVFPTHSNIRSFIDDFSYIYEKAEEEFLDAWRLFGNDYNKSPKDWPKTTSLQKAFAEYFISGGKAGIGYGIFIL</sequence>
<evidence type="ECO:0000259" key="2">
    <source>
        <dbReference type="Pfam" id="PF18164"/>
    </source>
</evidence>
<dbReference type="InterPro" id="IPR041644">
    <property type="entry name" value="GNAT_C"/>
</dbReference>
<dbReference type="Pfam" id="PF18082">
    <property type="entry name" value="NAT_N"/>
    <property type="match status" value="1"/>
</dbReference>
<gene>
    <name evidence="3" type="ORF">SAMN04489757_14426</name>
</gene>
<dbReference type="EMBL" id="FOWD01000044">
    <property type="protein sequence ID" value="SFO59586.1"/>
    <property type="molecule type" value="Genomic_DNA"/>
</dbReference>
<name>A0A1I5IH53_9FIRM</name>
<dbReference type="AlphaFoldDB" id="A0A1I5IH53"/>
<dbReference type="Pfam" id="PF18164">
    <property type="entry name" value="GNAT_C"/>
    <property type="match status" value="1"/>
</dbReference>
<evidence type="ECO:0000313" key="4">
    <source>
        <dbReference type="Proteomes" id="UP000198806"/>
    </source>
</evidence>
<reference evidence="3 4" key="1">
    <citation type="submission" date="2016-10" db="EMBL/GenBank/DDBJ databases">
        <authorList>
            <person name="de Groot N.N."/>
        </authorList>
    </citation>
    <scope>NUCLEOTIDE SEQUENCE [LARGE SCALE GENOMIC DNA]</scope>
    <source>
        <strain evidence="3 4">DSM 1283</strain>
    </source>
</reference>
<keyword evidence="4" id="KW-1185">Reference proteome</keyword>